<proteinExistence type="predicted"/>
<evidence type="ECO:0000313" key="1">
    <source>
        <dbReference type="EMBL" id="MDC0677871.1"/>
    </source>
</evidence>
<sequence>MNETEWLVCDRTKPMLRFLLGLGPNEVRVTDIKTFLACRGSDRKLRLFACECYYRVRALLPDELAEAAVEAASRHADGLATLEELQAAEALVRQALDSLEGRWRASGGAERISLQPTHDALALSFQVVQPQAPKGAYYASSNAHLAAAAMANPGAAPGDASFLASSAAEEHAQADVLRDIFGNPFRVVAFDPGWRTSTAVGLARQMYESRVFGSMSILANALLEARCDDADVLAHCRGRGPHVRGCWVIDLLLGKE</sequence>
<comment type="caution">
    <text evidence="1">The sequence shown here is derived from an EMBL/GenBank/DDBJ whole genome shotgun (WGS) entry which is preliminary data.</text>
</comment>
<gene>
    <name evidence="1" type="ORF">POL72_09030</name>
</gene>
<evidence type="ECO:0008006" key="3">
    <source>
        <dbReference type="Google" id="ProtNLM"/>
    </source>
</evidence>
<protein>
    <recommendedName>
        <fullName evidence="3">Nitroreductase domain-containing protein</fullName>
    </recommendedName>
</protein>
<accession>A0ABT5BY51</accession>
<organism evidence="1 2">
    <name type="scientific">Sorangium atrum</name>
    <dbReference type="NCBI Taxonomy" id="2995308"/>
    <lineage>
        <taxon>Bacteria</taxon>
        <taxon>Pseudomonadati</taxon>
        <taxon>Myxococcota</taxon>
        <taxon>Polyangia</taxon>
        <taxon>Polyangiales</taxon>
        <taxon>Polyangiaceae</taxon>
        <taxon>Sorangium</taxon>
    </lineage>
</organism>
<name>A0ABT5BY51_9BACT</name>
<dbReference type="Proteomes" id="UP001217485">
    <property type="component" value="Unassembled WGS sequence"/>
</dbReference>
<dbReference type="RefSeq" id="WP_272094619.1">
    <property type="nucleotide sequence ID" value="NZ_JAQNDK010000001.1"/>
</dbReference>
<evidence type="ECO:0000313" key="2">
    <source>
        <dbReference type="Proteomes" id="UP001217485"/>
    </source>
</evidence>
<reference evidence="1 2" key="1">
    <citation type="submission" date="2023-01" db="EMBL/GenBank/DDBJ databases">
        <title>Minimal conservation of predation-associated metabolite biosynthetic gene clusters underscores biosynthetic potential of Myxococcota including descriptions for ten novel species: Archangium lansinium sp. nov., Myxococcus landrumus sp. nov., Nannocystis bai.</title>
        <authorList>
            <person name="Ahearne A."/>
            <person name="Stevens C."/>
            <person name="Dowd S."/>
        </authorList>
    </citation>
    <scope>NUCLEOTIDE SEQUENCE [LARGE SCALE GENOMIC DNA]</scope>
    <source>
        <strain evidence="1 2">WIWO2</strain>
    </source>
</reference>
<dbReference type="EMBL" id="JAQNDK010000001">
    <property type="protein sequence ID" value="MDC0677871.1"/>
    <property type="molecule type" value="Genomic_DNA"/>
</dbReference>
<keyword evidence="2" id="KW-1185">Reference proteome</keyword>